<feature type="region of interest" description="Disordered" evidence="1">
    <location>
        <begin position="34"/>
        <end position="56"/>
    </location>
</feature>
<evidence type="ECO:0000313" key="3">
    <source>
        <dbReference type="Proteomes" id="UP000182444"/>
    </source>
</evidence>
<dbReference type="AlphaFoldDB" id="A0A1D8NN47"/>
<dbReference type="EMBL" id="CP017558">
    <property type="protein sequence ID" value="AOW07061.1"/>
    <property type="molecule type" value="Genomic_DNA"/>
</dbReference>
<dbReference type="VEuPathDB" id="FungiDB:YALI1_F16426g"/>
<organism evidence="2 3">
    <name type="scientific">Yarrowia lipolytica</name>
    <name type="common">Candida lipolytica</name>
    <dbReference type="NCBI Taxonomy" id="4952"/>
    <lineage>
        <taxon>Eukaryota</taxon>
        <taxon>Fungi</taxon>
        <taxon>Dikarya</taxon>
        <taxon>Ascomycota</taxon>
        <taxon>Saccharomycotina</taxon>
        <taxon>Dipodascomycetes</taxon>
        <taxon>Dipodascales</taxon>
        <taxon>Dipodascales incertae sedis</taxon>
        <taxon>Yarrowia</taxon>
    </lineage>
</organism>
<name>A0A1D8NN47_YARLL</name>
<sequence length="176" mass="19881">MSLSPILLERSAKGESVLQVAPFFQPPTRLELHEGENGNIGFGRENLRNTAREKRQPRVIRAFQSHENLPESREPPTVTRTSENHVICIVECTELLDGISENIYRIHRQRSQDMATGHDHSSHGSLGPFNTSLSVLVIEITRHDSSNQVAPSVSGWNRFKLSSKGPQKFRLSFMRV</sequence>
<feature type="compositionally biased region" description="Basic and acidic residues" evidence="1">
    <location>
        <begin position="45"/>
        <end position="56"/>
    </location>
</feature>
<reference evidence="2 3" key="1">
    <citation type="journal article" date="2016" name="PLoS ONE">
        <title>Sequence Assembly of Yarrowia lipolytica Strain W29/CLIB89 Shows Transposable Element Diversity.</title>
        <authorList>
            <person name="Magnan C."/>
            <person name="Yu J."/>
            <person name="Chang I."/>
            <person name="Jahn E."/>
            <person name="Kanomata Y."/>
            <person name="Wu J."/>
            <person name="Zeller M."/>
            <person name="Oakes M."/>
            <person name="Baldi P."/>
            <person name="Sandmeyer S."/>
        </authorList>
    </citation>
    <scope>NUCLEOTIDE SEQUENCE [LARGE SCALE GENOMIC DNA]</scope>
    <source>
        <strain evidence="3">CLIB89(W29)</strain>
    </source>
</reference>
<gene>
    <name evidence="2" type="ORF">YALI1_F16426g</name>
</gene>
<accession>A0A1D8NN47</accession>
<dbReference type="Proteomes" id="UP000182444">
    <property type="component" value="Chromosome 1F"/>
</dbReference>
<evidence type="ECO:0000256" key="1">
    <source>
        <dbReference type="SAM" id="MobiDB-lite"/>
    </source>
</evidence>
<dbReference type="GeneID" id="94583947"/>
<proteinExistence type="predicted"/>
<protein>
    <submittedName>
        <fullName evidence="2">Uncharacterized protein</fullName>
    </submittedName>
</protein>
<evidence type="ECO:0000313" key="2">
    <source>
        <dbReference type="EMBL" id="AOW07061.1"/>
    </source>
</evidence>
<dbReference type="RefSeq" id="XP_068139463.1">
    <property type="nucleotide sequence ID" value="XM_068283362.1"/>
</dbReference>